<evidence type="ECO:0008006" key="4">
    <source>
        <dbReference type="Google" id="ProtNLM"/>
    </source>
</evidence>
<proteinExistence type="predicted"/>
<keyword evidence="1" id="KW-0812">Transmembrane</keyword>
<evidence type="ECO:0000313" key="2">
    <source>
        <dbReference type="EMBL" id="MFM9413407.1"/>
    </source>
</evidence>
<feature type="transmembrane region" description="Helical" evidence="1">
    <location>
        <begin position="50"/>
        <end position="73"/>
    </location>
</feature>
<keyword evidence="1" id="KW-1133">Transmembrane helix</keyword>
<protein>
    <recommendedName>
        <fullName evidence="4">DUF4367 domain-containing protein</fullName>
    </recommendedName>
</protein>
<gene>
    <name evidence="2" type="ORF">ACKQTC_03400</name>
</gene>
<name>A0ABW9GZ12_9FIRM</name>
<dbReference type="Proteomes" id="UP001631949">
    <property type="component" value="Unassembled WGS sequence"/>
</dbReference>
<keyword evidence="3" id="KW-1185">Reference proteome</keyword>
<accession>A0ABW9GZ12</accession>
<evidence type="ECO:0000256" key="1">
    <source>
        <dbReference type="SAM" id="Phobius"/>
    </source>
</evidence>
<dbReference type="EMBL" id="JBJUVG010000003">
    <property type="protein sequence ID" value="MFM9413407.1"/>
    <property type="molecule type" value="Genomic_DNA"/>
</dbReference>
<evidence type="ECO:0000313" key="3">
    <source>
        <dbReference type="Proteomes" id="UP001631949"/>
    </source>
</evidence>
<organism evidence="2 3">
    <name type="scientific">Peptococcus simiae</name>
    <dbReference type="NCBI Taxonomy" id="1643805"/>
    <lineage>
        <taxon>Bacteria</taxon>
        <taxon>Bacillati</taxon>
        <taxon>Bacillota</taxon>
        <taxon>Clostridia</taxon>
        <taxon>Eubacteriales</taxon>
        <taxon>Peptococcaceae</taxon>
        <taxon>Peptococcus</taxon>
    </lineage>
</organism>
<reference evidence="2 3" key="1">
    <citation type="journal article" date="2016" name="Int. J. Syst. Evol. Microbiol.">
        <title>Peptococcus simiae sp. nov., isolated from rhesus macaque faeces and emended description of the genus Peptococcus.</title>
        <authorList>
            <person name="Shkoporov A.N."/>
            <person name="Efimov B.A."/>
            <person name="Kondova I."/>
            <person name="Ouwerling B."/>
            <person name="Chaplin A.V."/>
            <person name="Shcherbakova V.A."/>
            <person name="Langermans J.A.M."/>
        </authorList>
    </citation>
    <scope>NUCLEOTIDE SEQUENCE [LARGE SCALE GENOMIC DNA]</scope>
    <source>
        <strain evidence="2 3">M108</strain>
    </source>
</reference>
<sequence>MNTYKDQALTQLFQEAAEKQVPPADFADRLTGRLPAQERKQKARKGRRRLVTGMAAAAIFCLSVGSLYATGVFGEGGIISHSSIFADYHSLPDADTLKADLGFIPQLPEALGPFTFREASIGESTYQDKAGNKEVTVKDLIASYQDKAGTRLNLFASPALNPLAIDPEDTVMTQKGIQYQLVDYTQRVVPVNYEKTEEDLALEKAGRLNIAFGGDTITETRNAILIWQDAGIEYQLLAEDSLSSQDLLALLPA</sequence>
<dbReference type="RefSeq" id="WP_408977023.1">
    <property type="nucleotide sequence ID" value="NZ_JBJUVG010000003.1"/>
</dbReference>
<keyword evidence="1" id="KW-0472">Membrane</keyword>
<comment type="caution">
    <text evidence="2">The sequence shown here is derived from an EMBL/GenBank/DDBJ whole genome shotgun (WGS) entry which is preliminary data.</text>
</comment>